<accession>A0A1H8AJM6</accession>
<name>A0A1H8AJM6_STRJI</name>
<gene>
    <name evidence="1" type="ORF">SAMN05414137_14517</name>
</gene>
<dbReference type="AlphaFoldDB" id="A0A1H8AJM6"/>
<protein>
    <submittedName>
        <fullName evidence="1">Uncharacterized protein</fullName>
    </submittedName>
</protein>
<organism evidence="1 2">
    <name type="scientific">Streptacidiphilus jiangxiensis</name>
    <dbReference type="NCBI Taxonomy" id="235985"/>
    <lineage>
        <taxon>Bacteria</taxon>
        <taxon>Bacillati</taxon>
        <taxon>Actinomycetota</taxon>
        <taxon>Actinomycetes</taxon>
        <taxon>Kitasatosporales</taxon>
        <taxon>Streptomycetaceae</taxon>
        <taxon>Streptacidiphilus</taxon>
    </lineage>
</organism>
<dbReference type="EMBL" id="FOAZ01000045">
    <property type="protein sequence ID" value="SEM70058.1"/>
    <property type="molecule type" value="Genomic_DNA"/>
</dbReference>
<sequence length="316" mass="33367">MHATTPAKPNAPQAPATWLVVHARVTDRRAVTADLAVALPDAAGDGAVPVLTALALHLAELRRTSTDPEPAALRSALARAFPGLRGYPYLPVHDPRVSVCLDVALHPAADSGWAGVQLAVTEQGTEAGRHPWSRITRRHGIRAVLRHTEAELDTAEQHQHTLARTDRSAARRAQRVAQMRGAVAAALQQAEQDVPPDTPPPPALGTGTRLATRTEARPQVLTGALTRPVMLREGDDGPVARLLLAPDTPPVIGEVTASVLVCTLRGDAARQAAATLTPGSHVLVVGAIAHRSYTGEDRIPRVAITLDVQHIGQALT</sequence>
<dbReference type="Proteomes" id="UP000183015">
    <property type="component" value="Unassembled WGS sequence"/>
</dbReference>
<evidence type="ECO:0000313" key="2">
    <source>
        <dbReference type="Proteomes" id="UP000183015"/>
    </source>
</evidence>
<dbReference type="RefSeq" id="WP_042459535.1">
    <property type="nucleotide sequence ID" value="NZ_BBPN01000060.1"/>
</dbReference>
<reference evidence="2" key="1">
    <citation type="submission" date="2016-10" db="EMBL/GenBank/DDBJ databases">
        <authorList>
            <person name="Varghese N."/>
        </authorList>
    </citation>
    <scope>NUCLEOTIDE SEQUENCE [LARGE SCALE GENOMIC DNA]</scope>
    <source>
        <strain evidence="2">DSM 45096 / BCRC 16803 / CGMCC 4.1857 / CIP 109030 / JCM 12277 / KCTC 19219 / NBRC 100920 / 33214</strain>
    </source>
</reference>
<dbReference type="STRING" id="235985.SAMN05414137_14517"/>
<dbReference type="OrthoDB" id="3850795at2"/>
<dbReference type="Gene3D" id="2.40.50.140">
    <property type="entry name" value="Nucleic acid-binding proteins"/>
    <property type="match status" value="1"/>
</dbReference>
<evidence type="ECO:0000313" key="1">
    <source>
        <dbReference type="EMBL" id="SEM70058.1"/>
    </source>
</evidence>
<dbReference type="SUPFAM" id="SSF50249">
    <property type="entry name" value="Nucleic acid-binding proteins"/>
    <property type="match status" value="1"/>
</dbReference>
<keyword evidence="2" id="KW-1185">Reference proteome</keyword>
<dbReference type="InterPro" id="IPR012340">
    <property type="entry name" value="NA-bd_OB-fold"/>
</dbReference>
<proteinExistence type="predicted"/>
<dbReference type="eggNOG" id="ENOG5031DJP">
    <property type="taxonomic scope" value="Bacteria"/>
</dbReference>